<sequence>MEVKPLDETQLEDLGLNTCNHDIPLSSRKVPNFDELKPQPQTLRNCPSSYVSLRDERGLEPPIKPFSLNSFRMKVVDLMTIHTPPSPYLASFHLKDMYCYYHPCIDDPKKHYGFKPGLLGHSGSLGLNFLNMKVIEED</sequence>
<comment type="caution">
    <text evidence="1">The sequence shown here is derived from an EMBL/GenBank/DDBJ whole genome shotgun (WGS) entry which is preliminary data.</text>
</comment>
<organism evidence="1">
    <name type="scientific">Tanacetum cinerariifolium</name>
    <name type="common">Dalmatian daisy</name>
    <name type="synonym">Chrysanthemum cinerariifolium</name>
    <dbReference type="NCBI Taxonomy" id="118510"/>
    <lineage>
        <taxon>Eukaryota</taxon>
        <taxon>Viridiplantae</taxon>
        <taxon>Streptophyta</taxon>
        <taxon>Embryophyta</taxon>
        <taxon>Tracheophyta</taxon>
        <taxon>Spermatophyta</taxon>
        <taxon>Magnoliopsida</taxon>
        <taxon>eudicotyledons</taxon>
        <taxon>Gunneridae</taxon>
        <taxon>Pentapetalae</taxon>
        <taxon>asterids</taxon>
        <taxon>campanulids</taxon>
        <taxon>Asterales</taxon>
        <taxon>Asteraceae</taxon>
        <taxon>Asteroideae</taxon>
        <taxon>Anthemideae</taxon>
        <taxon>Anthemidinae</taxon>
        <taxon>Tanacetum</taxon>
    </lineage>
</organism>
<proteinExistence type="predicted"/>
<evidence type="ECO:0000313" key="1">
    <source>
        <dbReference type="EMBL" id="GEU47089.1"/>
    </source>
</evidence>
<gene>
    <name evidence="1" type="ORF">Tci_019067</name>
</gene>
<dbReference type="EMBL" id="BKCJ010002220">
    <property type="protein sequence ID" value="GEU47089.1"/>
    <property type="molecule type" value="Genomic_DNA"/>
</dbReference>
<protein>
    <submittedName>
        <fullName evidence="1">Uncharacterized protein</fullName>
    </submittedName>
</protein>
<name>A0A6L2KDV2_TANCI</name>
<dbReference type="AlphaFoldDB" id="A0A6L2KDV2"/>
<accession>A0A6L2KDV2</accession>
<reference evidence="1" key="1">
    <citation type="journal article" date="2019" name="Sci. Rep.">
        <title>Draft genome of Tanacetum cinerariifolium, the natural source of mosquito coil.</title>
        <authorList>
            <person name="Yamashiro T."/>
            <person name="Shiraishi A."/>
            <person name="Satake H."/>
            <person name="Nakayama K."/>
        </authorList>
    </citation>
    <scope>NUCLEOTIDE SEQUENCE</scope>
</reference>